<dbReference type="Proteomes" id="UP000253307">
    <property type="component" value="Unassembled WGS sequence"/>
</dbReference>
<keyword evidence="1" id="KW-0812">Transmembrane</keyword>
<organism evidence="3 4">
    <name type="scientific">SAR86 cluster bacterium</name>
    <dbReference type="NCBI Taxonomy" id="2030880"/>
    <lineage>
        <taxon>Bacteria</taxon>
        <taxon>Pseudomonadati</taxon>
        <taxon>Pseudomonadota</taxon>
        <taxon>Gammaproteobacteria</taxon>
        <taxon>SAR86 cluster</taxon>
    </lineage>
</organism>
<keyword evidence="1" id="KW-0472">Membrane</keyword>
<evidence type="ECO:0000256" key="1">
    <source>
        <dbReference type="SAM" id="Phobius"/>
    </source>
</evidence>
<protein>
    <submittedName>
        <fullName evidence="3">Carboxylesterase/lipase family protein</fullName>
    </submittedName>
</protein>
<dbReference type="AlphaFoldDB" id="A0A368BWZ4"/>
<feature type="domain" description="Carboxylesterase type B" evidence="2">
    <location>
        <begin position="37"/>
        <end position="368"/>
    </location>
</feature>
<dbReference type="InterPro" id="IPR029058">
    <property type="entry name" value="AB_hydrolase_fold"/>
</dbReference>
<dbReference type="PANTHER" id="PTHR11559">
    <property type="entry name" value="CARBOXYLESTERASE"/>
    <property type="match status" value="1"/>
</dbReference>
<proteinExistence type="predicted"/>
<evidence type="ECO:0000259" key="2">
    <source>
        <dbReference type="Pfam" id="PF00135"/>
    </source>
</evidence>
<sequence length="608" mass="68628">MTLSKYIYSYNRLFYLCILLLIPFFIHANVSVLTTSGLSNAIKSDGVYVWKNIPYAKPPVGDLRWKAPQEISSTNKVLSGNGSACIQEPSRYAGLEGEGVVGSEDCLYLNIYKPEKNSNDKLPVMFWIHGGGNTTGTKDYYNFSKLSSSKGIVVVVINYRLGPLGWFRHPAIQSLQDGIDKSSNFGTLDIIMALKWVQKNIHNFDGDKNNVTIFGESAGGHNVMTMLATPLSNGLFHKAISQSGYTTSYTAEQSLGVSSNNSVINDFGSLNVFSNASVLKITDGVIKNFNELDLQSQRRFLKNLKAEDFLSIYLELEKETFDYIPLVNRDGIVIPNEGILSALGNNKYAKNVPVIFGSNKDELSLWLGVNNYFSERTYPFTRLIPISKIELKNPDLYKLWLSVRSEAWKLRGVDEPLLQLEKAGYKNTYAYRFDWDDQKKSFFADFPNMIGAAHGLEIAFLTTEYKFGPVSSYVYPKTDERDQMEETFLSAWSNFAKKGEPIIENAKVQWEKYTSSEQAFMVLDNLKQLRSISDKKNMDDILSFANTNVATDLEKCLLVRETVINIGDPNVSLLNNWNNGSCNRFDLEFELRKIEDDLISKYGQVSVF</sequence>
<dbReference type="PROSITE" id="PS00941">
    <property type="entry name" value="CARBOXYLESTERASE_B_2"/>
    <property type="match status" value="1"/>
</dbReference>
<dbReference type="SUPFAM" id="SSF53474">
    <property type="entry name" value="alpha/beta-Hydrolases"/>
    <property type="match status" value="1"/>
</dbReference>
<evidence type="ECO:0000313" key="4">
    <source>
        <dbReference type="Proteomes" id="UP000253307"/>
    </source>
</evidence>
<evidence type="ECO:0000313" key="3">
    <source>
        <dbReference type="EMBL" id="RCL41387.1"/>
    </source>
</evidence>
<dbReference type="InterPro" id="IPR019819">
    <property type="entry name" value="Carboxylesterase_B_CS"/>
</dbReference>
<feature type="transmembrane region" description="Helical" evidence="1">
    <location>
        <begin position="12"/>
        <end position="30"/>
    </location>
</feature>
<dbReference type="Pfam" id="PF00135">
    <property type="entry name" value="COesterase"/>
    <property type="match status" value="2"/>
</dbReference>
<dbReference type="EMBL" id="QOPE01000014">
    <property type="protein sequence ID" value="RCL41387.1"/>
    <property type="molecule type" value="Genomic_DNA"/>
</dbReference>
<feature type="domain" description="Carboxylesterase type B" evidence="2">
    <location>
        <begin position="424"/>
        <end position="529"/>
    </location>
</feature>
<name>A0A368BWZ4_9GAMM</name>
<gene>
    <name evidence="3" type="ORF">DBW96_02405</name>
</gene>
<keyword evidence="1" id="KW-1133">Transmembrane helix</keyword>
<accession>A0A368BWZ4</accession>
<dbReference type="InterPro" id="IPR050309">
    <property type="entry name" value="Type-B_Carboxylest/Lipase"/>
</dbReference>
<comment type="caution">
    <text evidence="3">The sequence shown here is derived from an EMBL/GenBank/DDBJ whole genome shotgun (WGS) entry which is preliminary data.</text>
</comment>
<dbReference type="Gene3D" id="3.40.50.1820">
    <property type="entry name" value="alpha/beta hydrolase"/>
    <property type="match status" value="1"/>
</dbReference>
<reference evidence="3 4" key="1">
    <citation type="journal article" date="2018" name="Microbiome">
        <title>Fine metagenomic profile of the Mediterranean stratified and mixed water columns revealed by assembly and recruitment.</title>
        <authorList>
            <person name="Haro-Moreno J.M."/>
            <person name="Lopez-Perez M."/>
            <person name="De La Torre J.R."/>
            <person name="Picazo A."/>
            <person name="Camacho A."/>
            <person name="Rodriguez-Valera F."/>
        </authorList>
    </citation>
    <scope>NUCLEOTIDE SEQUENCE [LARGE SCALE GENOMIC DNA]</scope>
    <source>
        <strain evidence="3">MED-G82</strain>
    </source>
</reference>
<dbReference type="InterPro" id="IPR002018">
    <property type="entry name" value="CarbesteraseB"/>
</dbReference>